<protein>
    <submittedName>
        <fullName evidence="4">Uncharacterized protein</fullName>
    </submittedName>
</protein>
<evidence type="ECO:0000313" key="5">
    <source>
        <dbReference type="Proteomes" id="UP000636709"/>
    </source>
</evidence>
<organism evidence="4 5">
    <name type="scientific">Digitaria exilis</name>
    <dbReference type="NCBI Taxonomy" id="1010633"/>
    <lineage>
        <taxon>Eukaryota</taxon>
        <taxon>Viridiplantae</taxon>
        <taxon>Streptophyta</taxon>
        <taxon>Embryophyta</taxon>
        <taxon>Tracheophyta</taxon>
        <taxon>Spermatophyta</taxon>
        <taxon>Magnoliopsida</taxon>
        <taxon>Liliopsida</taxon>
        <taxon>Poales</taxon>
        <taxon>Poaceae</taxon>
        <taxon>PACMAD clade</taxon>
        <taxon>Panicoideae</taxon>
        <taxon>Panicodae</taxon>
        <taxon>Paniceae</taxon>
        <taxon>Anthephorinae</taxon>
        <taxon>Digitaria</taxon>
    </lineage>
</organism>
<dbReference type="Pfam" id="PF02458">
    <property type="entry name" value="Transferase"/>
    <property type="match status" value="1"/>
</dbReference>
<keyword evidence="5" id="KW-1185">Reference proteome</keyword>
<dbReference type="Proteomes" id="UP000636709">
    <property type="component" value="Unassembled WGS sequence"/>
</dbReference>
<evidence type="ECO:0000313" key="4">
    <source>
        <dbReference type="EMBL" id="KAF8762667.1"/>
    </source>
</evidence>
<dbReference type="PANTHER" id="PTHR31147:SF66">
    <property type="entry name" value="OS05G0315700 PROTEIN"/>
    <property type="match status" value="1"/>
</dbReference>
<dbReference type="OrthoDB" id="1744381at2759"/>
<reference evidence="4" key="1">
    <citation type="submission" date="2020-07" db="EMBL/GenBank/DDBJ databases">
        <title>Genome sequence and genetic diversity analysis of an under-domesticated orphan crop, white fonio (Digitaria exilis).</title>
        <authorList>
            <person name="Bennetzen J.L."/>
            <person name="Chen S."/>
            <person name="Ma X."/>
            <person name="Wang X."/>
            <person name="Yssel A.E.J."/>
            <person name="Chaluvadi S.R."/>
            <person name="Johnson M."/>
            <person name="Gangashetty P."/>
            <person name="Hamidou F."/>
            <person name="Sanogo M.D."/>
            <person name="Zwaenepoel A."/>
            <person name="Wallace J."/>
            <person name="Van De Peer Y."/>
            <person name="Van Deynze A."/>
        </authorList>
    </citation>
    <scope>NUCLEOTIDE SEQUENCE</scope>
    <source>
        <tissue evidence="4">Leaves</tissue>
    </source>
</reference>
<dbReference type="Gene3D" id="3.30.559.10">
    <property type="entry name" value="Chloramphenicol acetyltransferase-like domain"/>
    <property type="match status" value="1"/>
</dbReference>
<name>A0A835FLE6_9POAL</name>
<comment type="caution">
    <text evidence="4">The sequence shown here is derived from an EMBL/GenBank/DDBJ whole genome shotgun (WGS) entry which is preliminary data.</text>
</comment>
<dbReference type="EMBL" id="JACEFO010000618">
    <property type="protein sequence ID" value="KAF8762667.1"/>
    <property type="molecule type" value="Genomic_DNA"/>
</dbReference>
<dbReference type="PANTHER" id="PTHR31147">
    <property type="entry name" value="ACYL TRANSFERASE 4"/>
    <property type="match status" value="1"/>
</dbReference>
<dbReference type="InterPro" id="IPR050898">
    <property type="entry name" value="Plant_acyltransferase"/>
</dbReference>
<dbReference type="AlphaFoldDB" id="A0A835FLE6"/>
<comment type="similarity">
    <text evidence="1">Belongs to the plant acyltransferase family.</text>
</comment>
<dbReference type="InterPro" id="IPR023213">
    <property type="entry name" value="CAT-like_dom_sf"/>
</dbReference>
<accession>A0A835FLE6</accession>
<evidence type="ECO:0000256" key="2">
    <source>
        <dbReference type="ARBA" id="ARBA00022679"/>
    </source>
</evidence>
<keyword evidence="2" id="KW-0808">Transferase</keyword>
<gene>
    <name evidence="4" type="ORF">HU200_009195</name>
</gene>
<sequence>MTTITFPVRRQDPSSSAQRRRRHGRLSASPTSTARARTRIACTHGLPSSTAAGADPAAVIRRALGEALVPYNPGRIREVDGKLVVECTGEGVLFVVADADVRLAELEAVTGGLLEPVPCMDPLLLDVEGSSGILKSQLLPDPHPVQESN</sequence>
<dbReference type="GO" id="GO:0016747">
    <property type="term" value="F:acyltransferase activity, transferring groups other than amino-acyl groups"/>
    <property type="evidence" value="ECO:0007669"/>
    <property type="project" value="UniProtKB-ARBA"/>
</dbReference>
<feature type="region of interest" description="Disordered" evidence="3">
    <location>
        <begin position="1"/>
        <end position="35"/>
    </location>
</feature>
<evidence type="ECO:0000256" key="3">
    <source>
        <dbReference type="SAM" id="MobiDB-lite"/>
    </source>
</evidence>
<proteinExistence type="inferred from homology"/>
<evidence type="ECO:0000256" key="1">
    <source>
        <dbReference type="ARBA" id="ARBA00009861"/>
    </source>
</evidence>